<accession>A0ABW3PYL5</accession>
<dbReference type="CDD" id="cd01293">
    <property type="entry name" value="Bact_CD"/>
    <property type="match status" value="1"/>
</dbReference>
<comment type="caution">
    <text evidence="2">The sequence shown here is derived from an EMBL/GenBank/DDBJ whole genome shotgun (WGS) entry which is preliminary data.</text>
</comment>
<keyword evidence="3" id="KW-1185">Reference proteome</keyword>
<gene>
    <name evidence="2" type="ORF">ACFQ3J_23805</name>
</gene>
<dbReference type="InterPro" id="IPR013108">
    <property type="entry name" value="Amidohydro_3"/>
</dbReference>
<dbReference type="Gene3D" id="3.20.20.140">
    <property type="entry name" value="Metal-dependent hydrolases"/>
    <property type="match status" value="1"/>
</dbReference>
<dbReference type="RefSeq" id="WP_091158805.1">
    <property type="nucleotide sequence ID" value="NZ_JBHTKX010000007.1"/>
</dbReference>
<dbReference type="InterPro" id="IPR011059">
    <property type="entry name" value="Metal-dep_hydrolase_composite"/>
</dbReference>
<evidence type="ECO:0000259" key="1">
    <source>
        <dbReference type="Pfam" id="PF07969"/>
    </source>
</evidence>
<feature type="domain" description="Amidohydrolase 3" evidence="1">
    <location>
        <begin position="47"/>
        <end position="407"/>
    </location>
</feature>
<sequence>MEMTILKNVMTPEGRHVDVFIASGRIHSIEPFGTYLVWKDDQEVVHTIDGQGGLMLPAFVESHIHLDTVLTAGDPDWNLSGTLLEGIRLWSERKKRLTPEDVRHRASEVIRQLVGHGVLYIRTHADISDPQMTALKTLLALKEEWASVVQLQVIAFPQDGIVACPGNAERMEEALQLGADGVGAIPHGERTREDGVESLEICFELAKKYGAFAHVFCDETDDEQSRFLESTAALAIKHELYGKVTASHCSATAYYNESYFQKLLGLVKASGIHVIACPLINSSMQGRFDAYPRGRGIARIRDMSRAGIPVSIAHDDMLTPFYPYGDGNQLQAVHMAAHLEHMTGRDDVSSLLDMITRHGASVLGLEDSYGIAPGNPANLVVLPTWQAADAIRLRPKPLYVIREGMVIAHTPPVETEFSFPAPILRFIRTSL</sequence>
<protein>
    <submittedName>
        <fullName evidence="2">Amidohydrolase family protein</fullName>
    </submittedName>
</protein>
<dbReference type="InterPro" id="IPR032466">
    <property type="entry name" value="Metal_Hydrolase"/>
</dbReference>
<dbReference type="SUPFAM" id="SSF51556">
    <property type="entry name" value="Metallo-dependent hydrolases"/>
    <property type="match status" value="1"/>
</dbReference>
<dbReference type="Proteomes" id="UP001597169">
    <property type="component" value="Unassembled WGS sequence"/>
</dbReference>
<proteinExistence type="predicted"/>
<reference evidence="3" key="1">
    <citation type="journal article" date="2019" name="Int. J. Syst. Evol. Microbiol.">
        <title>The Global Catalogue of Microorganisms (GCM) 10K type strain sequencing project: providing services to taxonomists for standard genome sequencing and annotation.</title>
        <authorList>
            <consortium name="The Broad Institute Genomics Platform"/>
            <consortium name="The Broad Institute Genome Sequencing Center for Infectious Disease"/>
            <person name="Wu L."/>
            <person name="Ma J."/>
        </authorList>
    </citation>
    <scope>NUCLEOTIDE SEQUENCE [LARGE SCALE GENOMIC DNA]</scope>
    <source>
        <strain evidence="3">CCUG 53519</strain>
    </source>
</reference>
<name>A0ABW3PYL5_9BACL</name>
<dbReference type="Pfam" id="PF07969">
    <property type="entry name" value="Amidohydro_3"/>
    <property type="match status" value="1"/>
</dbReference>
<evidence type="ECO:0000313" key="2">
    <source>
        <dbReference type="EMBL" id="MFD1131152.1"/>
    </source>
</evidence>
<dbReference type="InterPro" id="IPR052349">
    <property type="entry name" value="Metallo-hydrolase_Enzymes"/>
</dbReference>
<organism evidence="2 3">
    <name type="scientific">Paenibacillus provencensis</name>
    <dbReference type="NCBI Taxonomy" id="441151"/>
    <lineage>
        <taxon>Bacteria</taxon>
        <taxon>Bacillati</taxon>
        <taxon>Bacillota</taxon>
        <taxon>Bacilli</taxon>
        <taxon>Bacillales</taxon>
        <taxon>Paenibacillaceae</taxon>
        <taxon>Paenibacillus</taxon>
    </lineage>
</organism>
<dbReference type="Gene3D" id="2.30.40.10">
    <property type="entry name" value="Urease, subunit C, domain 1"/>
    <property type="match status" value="1"/>
</dbReference>
<evidence type="ECO:0000313" key="3">
    <source>
        <dbReference type="Proteomes" id="UP001597169"/>
    </source>
</evidence>
<dbReference type="PANTHER" id="PTHR32027">
    <property type="entry name" value="CYTOSINE DEAMINASE"/>
    <property type="match status" value="1"/>
</dbReference>
<dbReference type="EMBL" id="JBHTKX010000007">
    <property type="protein sequence ID" value="MFD1131152.1"/>
    <property type="molecule type" value="Genomic_DNA"/>
</dbReference>
<dbReference type="SUPFAM" id="SSF51338">
    <property type="entry name" value="Composite domain of metallo-dependent hydrolases"/>
    <property type="match status" value="1"/>
</dbReference>
<dbReference type="PANTHER" id="PTHR32027:SF0">
    <property type="entry name" value="CYTOSINE DEAMINASE"/>
    <property type="match status" value="1"/>
</dbReference>